<proteinExistence type="inferred from homology"/>
<dbReference type="InterPro" id="IPR026591">
    <property type="entry name" value="Sirtuin_cat_small_dom_sf"/>
</dbReference>
<evidence type="ECO:0000313" key="9">
    <source>
        <dbReference type="Proteomes" id="UP000230002"/>
    </source>
</evidence>
<evidence type="ECO:0000256" key="3">
    <source>
        <dbReference type="ARBA" id="ARBA00022679"/>
    </source>
</evidence>
<dbReference type="Gene3D" id="3.30.1600.10">
    <property type="entry name" value="SIR2/SIRT2 'Small Domain"/>
    <property type="match status" value="1"/>
</dbReference>
<dbReference type="EMBL" id="AYKW01000068">
    <property type="protein sequence ID" value="PIL23517.1"/>
    <property type="molecule type" value="Genomic_DNA"/>
</dbReference>
<dbReference type="PANTHER" id="PTHR11085">
    <property type="entry name" value="NAD-DEPENDENT PROTEIN DEACYLASE SIRTUIN-5, MITOCHONDRIAL-RELATED"/>
    <property type="match status" value="1"/>
</dbReference>
<dbReference type="InterPro" id="IPR050134">
    <property type="entry name" value="NAD-dep_sirtuin_deacylases"/>
</dbReference>
<protein>
    <recommendedName>
        <fullName evidence="7">Deacetylase sirtuin-type domain-containing protein</fullName>
    </recommendedName>
</protein>
<dbReference type="GO" id="GO:0046872">
    <property type="term" value="F:metal ion binding"/>
    <property type="evidence" value="ECO:0007669"/>
    <property type="project" value="UniProtKB-KW"/>
</dbReference>
<dbReference type="SUPFAM" id="SSF52467">
    <property type="entry name" value="DHS-like NAD/FAD-binding domain"/>
    <property type="match status" value="1"/>
</dbReference>
<feature type="active site" description="Proton acceptor" evidence="6">
    <location>
        <position position="166"/>
    </location>
</feature>
<keyword evidence="6" id="KW-0479">Metal-binding</keyword>
<keyword evidence="9" id="KW-1185">Reference proteome</keyword>
<dbReference type="Proteomes" id="UP000230002">
    <property type="component" value="Unassembled WGS sequence"/>
</dbReference>
<reference evidence="8 9" key="1">
    <citation type="journal article" date="2015" name="Sci. Rep.">
        <title>Chromosome-level genome map provides insights into diverse defense mechanisms in the medicinal fungus Ganoderma sinense.</title>
        <authorList>
            <person name="Zhu Y."/>
            <person name="Xu J."/>
            <person name="Sun C."/>
            <person name="Zhou S."/>
            <person name="Xu H."/>
            <person name="Nelson D.R."/>
            <person name="Qian J."/>
            <person name="Song J."/>
            <person name="Luo H."/>
            <person name="Xiang L."/>
            <person name="Li Y."/>
            <person name="Xu Z."/>
            <person name="Ji A."/>
            <person name="Wang L."/>
            <person name="Lu S."/>
            <person name="Hayward A."/>
            <person name="Sun W."/>
            <person name="Li X."/>
            <person name="Schwartz D.C."/>
            <person name="Wang Y."/>
            <person name="Chen S."/>
        </authorList>
    </citation>
    <scope>NUCLEOTIDE SEQUENCE [LARGE SCALE GENOMIC DNA]</scope>
    <source>
        <strain evidence="8 9">ZZ0214-1</strain>
    </source>
</reference>
<dbReference type="GO" id="GO:0005634">
    <property type="term" value="C:nucleus"/>
    <property type="evidence" value="ECO:0007669"/>
    <property type="project" value="TreeGrafter"/>
</dbReference>
<dbReference type="GO" id="GO:0070403">
    <property type="term" value="F:NAD+ binding"/>
    <property type="evidence" value="ECO:0007669"/>
    <property type="project" value="InterPro"/>
</dbReference>
<dbReference type="PROSITE" id="PS50305">
    <property type="entry name" value="SIRTUIN"/>
    <property type="match status" value="1"/>
</dbReference>
<keyword evidence="6" id="KW-0862">Zinc</keyword>
<keyword evidence="3" id="KW-0808">Transferase</keyword>
<comment type="subcellular location">
    <subcellularLocation>
        <location evidence="1">Mitochondrion</location>
    </subcellularLocation>
</comment>
<evidence type="ECO:0000256" key="6">
    <source>
        <dbReference type="PROSITE-ProRule" id="PRU00236"/>
    </source>
</evidence>
<dbReference type="InterPro" id="IPR026590">
    <property type="entry name" value="Ssirtuin_cat_dom"/>
</dbReference>
<sequence length="347" mass="37150">MQQSAPSSSTLDKDIEAFRAVLAKSKRIVVLAGAGLSVASGITTWRGNSGGSPWRGHDFFKLSTKAAFIDDPSRIWQYNHYLRTMMLPASPNAAHAALARLALPASRLALAPHSTAFTLITQNIDGLDRRALEHAYRDAGLPSPLASSSTSPSPSTQEDPLLLEMHGHVAGVLCTDYACRHRTLDLTTPLCPALAGTELVVDARPAPLPSLPYPKRTAAAARAWAAARFAGVQRQAEEEGEPEIAVSDLPRCGKCGSLLRPDIVWFTEVPHRIAEVVRVVEAADVIMVVGTSAVVHPAATFAAKVKERGGTVAIFNVERSDRDGLADFVFLGPCEEILPRVLDLGDK</sequence>
<dbReference type="STRING" id="1077348.A0A2G8RPT6"/>
<dbReference type="GO" id="GO:0017136">
    <property type="term" value="F:histone deacetylase activity, NAD-dependent"/>
    <property type="evidence" value="ECO:0007669"/>
    <property type="project" value="TreeGrafter"/>
</dbReference>
<dbReference type="InterPro" id="IPR029035">
    <property type="entry name" value="DHS-like_NAD/FAD-binding_dom"/>
</dbReference>
<dbReference type="PANTHER" id="PTHR11085:SF10">
    <property type="entry name" value="NAD-DEPENDENT PROTEIN DEACYLASE SIRTUIN-5, MITOCHONDRIAL-RELATED"/>
    <property type="match status" value="1"/>
</dbReference>
<name>A0A2G8RPT6_9APHY</name>
<feature type="binding site" evidence="6">
    <location>
        <position position="252"/>
    </location>
    <ligand>
        <name>Zn(2+)</name>
        <dbReference type="ChEBI" id="CHEBI:29105"/>
    </ligand>
</feature>
<comment type="similarity">
    <text evidence="2">Belongs to the sirtuin family. Class I subfamily.</text>
</comment>
<gene>
    <name evidence="8" type="ORF">GSI_14829</name>
</gene>
<accession>A0A2G8RPT6</accession>
<feature type="binding site" evidence="6">
    <location>
        <position position="255"/>
    </location>
    <ligand>
        <name>Zn(2+)</name>
        <dbReference type="ChEBI" id="CHEBI:29105"/>
    </ligand>
</feature>
<dbReference type="Gene3D" id="3.40.50.1220">
    <property type="entry name" value="TPP-binding domain"/>
    <property type="match status" value="1"/>
</dbReference>
<evidence type="ECO:0000256" key="5">
    <source>
        <dbReference type="ARBA" id="ARBA00023128"/>
    </source>
</evidence>
<evidence type="ECO:0000256" key="1">
    <source>
        <dbReference type="ARBA" id="ARBA00004173"/>
    </source>
</evidence>
<feature type="domain" description="Deacetylase sirtuin-type" evidence="7">
    <location>
        <begin position="8"/>
        <end position="347"/>
    </location>
</feature>
<dbReference type="GO" id="GO:0005739">
    <property type="term" value="C:mitochondrion"/>
    <property type="evidence" value="ECO:0007669"/>
    <property type="project" value="UniProtKB-SubCell"/>
</dbReference>
<organism evidence="8 9">
    <name type="scientific">Ganoderma sinense ZZ0214-1</name>
    <dbReference type="NCBI Taxonomy" id="1077348"/>
    <lineage>
        <taxon>Eukaryota</taxon>
        <taxon>Fungi</taxon>
        <taxon>Dikarya</taxon>
        <taxon>Basidiomycota</taxon>
        <taxon>Agaricomycotina</taxon>
        <taxon>Agaricomycetes</taxon>
        <taxon>Polyporales</taxon>
        <taxon>Polyporaceae</taxon>
        <taxon>Ganoderma</taxon>
    </lineage>
</organism>
<dbReference type="OrthoDB" id="424302at2759"/>
<feature type="binding site" evidence="6">
    <location>
        <position position="179"/>
    </location>
    <ligand>
        <name>Zn(2+)</name>
        <dbReference type="ChEBI" id="CHEBI:29105"/>
    </ligand>
</feature>
<evidence type="ECO:0000259" key="7">
    <source>
        <dbReference type="PROSITE" id="PS50305"/>
    </source>
</evidence>
<comment type="caution">
    <text evidence="8">The sequence shown here is derived from an EMBL/GenBank/DDBJ whole genome shotgun (WGS) entry which is preliminary data.</text>
</comment>
<evidence type="ECO:0000256" key="2">
    <source>
        <dbReference type="ARBA" id="ARBA00006924"/>
    </source>
</evidence>
<feature type="binding site" evidence="6">
    <location>
        <position position="174"/>
    </location>
    <ligand>
        <name>Zn(2+)</name>
        <dbReference type="ChEBI" id="CHEBI:29105"/>
    </ligand>
</feature>
<keyword evidence="5" id="KW-0496">Mitochondrion</keyword>
<dbReference type="AlphaFoldDB" id="A0A2G8RPT6"/>
<evidence type="ECO:0000313" key="8">
    <source>
        <dbReference type="EMBL" id="PIL23517.1"/>
    </source>
</evidence>
<dbReference type="Pfam" id="PF02146">
    <property type="entry name" value="SIR2"/>
    <property type="match status" value="2"/>
</dbReference>
<evidence type="ECO:0000256" key="4">
    <source>
        <dbReference type="ARBA" id="ARBA00023027"/>
    </source>
</evidence>
<keyword evidence="4" id="KW-0520">NAD</keyword>
<dbReference type="InterPro" id="IPR003000">
    <property type="entry name" value="Sirtuin"/>
</dbReference>